<dbReference type="GO" id="GO:0009100">
    <property type="term" value="P:glycoprotein metabolic process"/>
    <property type="evidence" value="ECO:0007669"/>
    <property type="project" value="UniProtKB-ARBA"/>
</dbReference>
<dbReference type="EMBL" id="LYUB02000012">
    <property type="protein sequence ID" value="OVF07576.1"/>
    <property type="molecule type" value="Genomic_DNA"/>
</dbReference>
<dbReference type="InterPro" id="IPR007074">
    <property type="entry name" value="LicD/FKTN/FKRP_NTP_transf"/>
</dbReference>
<evidence type="ECO:0000313" key="9">
    <source>
        <dbReference type="Proteomes" id="UP000195602"/>
    </source>
</evidence>
<keyword evidence="4 6" id="KW-0472">Membrane</keyword>
<protein>
    <submittedName>
        <fullName evidence="8">LPS biosynthesis protein</fullName>
    </submittedName>
</protein>
<evidence type="ECO:0000256" key="4">
    <source>
        <dbReference type="ARBA" id="ARBA00023136"/>
    </source>
</evidence>
<name>A0AA91T120_CLALS</name>
<evidence type="ECO:0000256" key="6">
    <source>
        <dbReference type="SAM" id="Phobius"/>
    </source>
</evidence>
<feature type="domain" description="LicD/FKTN/FKRP nucleotidyltransferase" evidence="7">
    <location>
        <begin position="581"/>
        <end position="628"/>
    </location>
</feature>
<accession>A0AA91T120</accession>
<dbReference type="InterPro" id="IPR009644">
    <property type="entry name" value="FKTN/MNN4/W02B3.4-1"/>
</dbReference>
<evidence type="ECO:0000256" key="1">
    <source>
        <dbReference type="ARBA" id="ARBA00004167"/>
    </source>
</evidence>
<feature type="transmembrane region" description="Helical" evidence="6">
    <location>
        <begin position="7"/>
        <end position="28"/>
    </location>
</feature>
<dbReference type="Pfam" id="PF04991">
    <property type="entry name" value="LicD"/>
    <property type="match status" value="2"/>
</dbReference>
<dbReference type="GO" id="GO:0016020">
    <property type="term" value="C:membrane"/>
    <property type="evidence" value="ECO:0007669"/>
    <property type="project" value="UniProtKB-SubCell"/>
</dbReference>
<feature type="compositionally biased region" description="Basic and acidic residues" evidence="5">
    <location>
        <begin position="781"/>
        <end position="805"/>
    </location>
</feature>
<dbReference type="PANTHER" id="PTHR15407">
    <property type="entry name" value="FUKUTIN-RELATED"/>
    <property type="match status" value="1"/>
</dbReference>
<sequence>MKFRRIRFLIVTVFLIYGISLFTLRYYAAHEDLIPSSLKETDIDFGSLFSLFQGKDSYSFNLWTDKLFDRLIAERGDDDDFVRMAKLRVDPYIPEERDSIDIPKYVDSETDNPHMVPFDPRLTLGIILNDLNTQLTSVNTTEDLRLEVFHWSDWTDLTILHEQMLVAGSKRHTCSDFAENARPPSFKFKDYMDVSEFCVNDVDLGNIIQDMSPEDPMRAQLQSIQKSPYRLGFHITKFGGRVPKQDRILQSAAYLAEFMPPPLAIVMLLPSQNQNSTLLKIPVNGDLSARTKLVDSELARSVLRKTERLTLSKEVAGVQSRLNTKSASKFVEFKHMNSDLFEDKSATYHGQLMGEAELSPSLLNYRESLNLSLTTERPSKYFDEAKFVNSFKDWAKGNHYDWRFFKEILDEKEMMVPHLHALLSAWLRFVESAGLNSWVAHGSLLSWYWNGGIFPWDSDIDVQMPIDDLHRLSRDYNQTIIVDFGSDPNKEVRTGRFFLDSSTWISHRTSGEGLNNIDARFIDLDSGLYIDITGLAVSNTVAPARYDGLIPESLKRAASKVTKGGKSGSDIVPDEREIERNSEARLYNCRNNHFSSLRELSPLRLTYVEGIPARVPNKFTEILQTEYGEGSTTMQKFKKYAFFPRLSLWQPRKTFQKYTLKSKKPEPKLDLGEDLDLAVNQVDSVSVFHLNDRDYLELLAEEPEVLLQYIVSRNVTQFHKQEMVLLSEGRNTGKTIISKRGKLLWNFGDVFRDVNNIKAIKRKADFNKQVEELQEQVNKFRSGESENQYGEKEIGDSPKEEKKAGDAISEPEDPPELMVEQTQEMADNADKARGQVSG</sequence>
<evidence type="ECO:0000256" key="2">
    <source>
        <dbReference type="ARBA" id="ARBA00022692"/>
    </source>
</evidence>
<dbReference type="AlphaFoldDB" id="A0AA91T120"/>
<evidence type="ECO:0000256" key="5">
    <source>
        <dbReference type="SAM" id="MobiDB-lite"/>
    </source>
</evidence>
<dbReference type="Proteomes" id="UP000195602">
    <property type="component" value="Unassembled WGS sequence"/>
</dbReference>
<proteinExistence type="predicted"/>
<evidence type="ECO:0000256" key="3">
    <source>
        <dbReference type="ARBA" id="ARBA00022989"/>
    </source>
</evidence>
<reference evidence="8 9" key="1">
    <citation type="submission" date="2017-04" db="EMBL/GenBank/DDBJ databases">
        <title>Draft genome of the yeast Clavispora lusitaniae type strain CBS 6936.</title>
        <authorList>
            <person name="Durrens P."/>
            <person name="Klopp C."/>
            <person name="Biteau N."/>
            <person name="Fitton-Ouhabi V."/>
            <person name="Dementhon K."/>
            <person name="Accoceberry I."/>
            <person name="Sherman D.J."/>
            <person name="Noel T."/>
        </authorList>
    </citation>
    <scope>NUCLEOTIDE SEQUENCE [LARGE SCALE GENOMIC DNA]</scope>
    <source>
        <strain evidence="8 9">CBS 6936</strain>
    </source>
</reference>
<feature type="region of interest" description="Disordered" evidence="5">
    <location>
        <begin position="778"/>
        <end position="820"/>
    </location>
</feature>
<organism evidence="8 9">
    <name type="scientific">Clavispora lusitaniae</name>
    <name type="common">Candida lusitaniae</name>
    <dbReference type="NCBI Taxonomy" id="36911"/>
    <lineage>
        <taxon>Eukaryota</taxon>
        <taxon>Fungi</taxon>
        <taxon>Dikarya</taxon>
        <taxon>Ascomycota</taxon>
        <taxon>Saccharomycotina</taxon>
        <taxon>Pichiomycetes</taxon>
        <taxon>Metschnikowiaceae</taxon>
        <taxon>Clavispora</taxon>
    </lineage>
</organism>
<dbReference type="KEGG" id="clus:A9F13_12g01056"/>
<feature type="domain" description="LicD/FKTN/FKRP nucleotidyltransferase" evidence="7">
    <location>
        <begin position="431"/>
        <end position="540"/>
    </location>
</feature>
<gene>
    <name evidence="8" type="ORF">A9F13_12g01056</name>
</gene>
<keyword evidence="3 6" id="KW-1133">Transmembrane helix</keyword>
<evidence type="ECO:0000259" key="7">
    <source>
        <dbReference type="Pfam" id="PF04991"/>
    </source>
</evidence>
<comment type="subcellular location">
    <subcellularLocation>
        <location evidence="1">Membrane</location>
        <topology evidence="1">Single-pass membrane protein</topology>
    </subcellularLocation>
</comment>
<dbReference type="PANTHER" id="PTHR15407:SF28">
    <property type="entry name" value="RIBITOL-5-PHOSPHATE TRANSFERASE FKTN"/>
    <property type="match status" value="1"/>
</dbReference>
<comment type="caution">
    <text evidence="8">The sequence shown here is derived from an EMBL/GenBank/DDBJ whole genome shotgun (WGS) entry which is preliminary data.</text>
</comment>
<keyword evidence="2 6" id="KW-0812">Transmembrane</keyword>
<evidence type="ECO:0000313" key="8">
    <source>
        <dbReference type="EMBL" id="OVF07576.1"/>
    </source>
</evidence>